<gene>
    <name evidence="2" type="ordered locus">Plut_0936</name>
</gene>
<name>Q3B4D3_CHLL3</name>
<dbReference type="EMBL" id="CP000096">
    <property type="protein sequence ID" value="ABB23798.1"/>
    <property type="molecule type" value="Genomic_DNA"/>
</dbReference>
<keyword evidence="3" id="KW-1185">Reference proteome</keyword>
<dbReference type="STRING" id="319225.Plut_0936"/>
<evidence type="ECO:0000313" key="3">
    <source>
        <dbReference type="Proteomes" id="UP000002709"/>
    </source>
</evidence>
<dbReference type="Proteomes" id="UP000002709">
    <property type="component" value="Chromosome"/>
</dbReference>
<accession>Q3B4D3</accession>
<keyword evidence="1" id="KW-0812">Transmembrane</keyword>
<reference evidence="3" key="1">
    <citation type="submission" date="2005-08" db="EMBL/GenBank/DDBJ databases">
        <title>Complete sequence of Pelodictyon luteolum DSM 273.</title>
        <authorList>
            <consortium name="US DOE Joint Genome Institute"/>
            <person name="Copeland A."/>
            <person name="Lucas S."/>
            <person name="Lapidus A."/>
            <person name="Barry K."/>
            <person name="Detter J.C."/>
            <person name="Glavina T."/>
            <person name="Hammon N."/>
            <person name="Israni S."/>
            <person name="Pitluck S."/>
            <person name="Bryant D."/>
            <person name="Schmutz J."/>
            <person name="Larimer F."/>
            <person name="Land M."/>
            <person name="Kyrpides N."/>
            <person name="Ivanova N."/>
            <person name="Richardson P."/>
        </authorList>
    </citation>
    <scope>NUCLEOTIDE SEQUENCE [LARGE SCALE GENOMIC DNA]</scope>
    <source>
        <strain evidence="3">DSM 273 / BCRC 81028 / 2530</strain>
    </source>
</reference>
<feature type="transmembrane region" description="Helical" evidence="1">
    <location>
        <begin position="32"/>
        <end position="51"/>
    </location>
</feature>
<proteinExistence type="predicted"/>
<dbReference type="HOGENOM" id="CLU_197367_0_0_10"/>
<sequence length="84" mass="7920">MNQNPIAAAATAAGAAGGAALLAPVAAPALHGIAGIAVIGLGLFAAGTAVVKTAGFINEKATGLFGEGAASKPRRTPGEGSLKR</sequence>
<dbReference type="RefSeq" id="WP_011357672.1">
    <property type="nucleotide sequence ID" value="NC_007512.1"/>
</dbReference>
<evidence type="ECO:0000313" key="2">
    <source>
        <dbReference type="EMBL" id="ABB23798.1"/>
    </source>
</evidence>
<protein>
    <submittedName>
        <fullName evidence="2">Uncharacterized protein</fullName>
    </submittedName>
</protein>
<dbReference type="AlphaFoldDB" id="Q3B4D3"/>
<keyword evidence="1" id="KW-1133">Transmembrane helix</keyword>
<evidence type="ECO:0000256" key="1">
    <source>
        <dbReference type="SAM" id="Phobius"/>
    </source>
</evidence>
<dbReference type="KEGG" id="plt:Plut_0936"/>
<keyword evidence="1" id="KW-0472">Membrane</keyword>
<organism evidence="2 3">
    <name type="scientific">Chlorobium luteolum (strain DSM 273 / BCRC 81028 / 2530)</name>
    <name type="common">Pelodictyon luteolum</name>
    <dbReference type="NCBI Taxonomy" id="319225"/>
    <lineage>
        <taxon>Bacteria</taxon>
        <taxon>Pseudomonadati</taxon>
        <taxon>Chlorobiota</taxon>
        <taxon>Chlorobiia</taxon>
        <taxon>Chlorobiales</taxon>
        <taxon>Chlorobiaceae</taxon>
        <taxon>Chlorobium/Pelodictyon group</taxon>
        <taxon>Pelodictyon</taxon>
    </lineage>
</organism>